<sequence length="677" mass="75082">MSCGPITYRNGHTSTPRRRESDMTCSSRRRAKTGRQEATEMPPDNIRKQTSAAAQRAPEMCQDRVCYGAPLVKLCTICPTRRKNWTKWFPILRNDLLGKFWLPLLRKKLSAHVPALGGLHASNEAGPGRPIRSSTTSGSGQSEMQANGATRSQRTVEYSAGRKLGGVPAASHCTWPGTPYANPNHEQHDTSWTTLSTHGKECHAATSSGYSPVSMFFLLIAWARLTTPDHTSMKAASGSGQLSTYSMSIQNWAPVSTMLQLAPAPWQCPRRMKGLYQTTVPHGPFMPPRPGYGYLFPPSVVVQTGRRPSVAGTCYSNTSRDTSPIILYDANQNSYPLHLGDEEDYPLHHEAGYVAGQHEVAQSDTGQGVTDSHGKAKKRLRRTWNERRSWAKMRCARLTEAGCPKPVRAPSNHAASIRFLQPIKFPQGSDAKMLKYGHTCMGERRKGYCWLANIAGVIIATDREEYVEYCVLIKPAVYFHYLLRGALHSGTYTASQMPLAFFHVATMQRDGPIRSSNTEEESASMAVLPDPERDVTDPIAQATLLMQTGHGTTRAPVAPMSADDMDNLPWPDFSQSMDVEGADHRLAECIIISNYCPAPRGKKKKKQQQHKTAKRQSHDGVSLDPRQLATAKFGVQRRGGSYDLDCMESCWHHARILDKEHIGDRNVVASRKVWQGL</sequence>
<feature type="compositionally biased region" description="Basic residues" evidence="1">
    <location>
        <begin position="600"/>
        <end position="615"/>
    </location>
</feature>
<evidence type="ECO:0000256" key="1">
    <source>
        <dbReference type="SAM" id="MobiDB-lite"/>
    </source>
</evidence>
<evidence type="ECO:0000313" key="3">
    <source>
        <dbReference type="Proteomes" id="UP001287286"/>
    </source>
</evidence>
<keyword evidence="3" id="KW-1185">Reference proteome</keyword>
<evidence type="ECO:0000313" key="2">
    <source>
        <dbReference type="EMBL" id="KAK4081419.1"/>
    </source>
</evidence>
<feature type="region of interest" description="Disordered" evidence="1">
    <location>
        <begin position="1"/>
        <end position="47"/>
    </location>
</feature>
<protein>
    <submittedName>
        <fullName evidence="2">Uncharacterized protein</fullName>
    </submittedName>
</protein>
<feature type="region of interest" description="Disordered" evidence="1">
    <location>
        <begin position="599"/>
        <end position="624"/>
    </location>
</feature>
<feature type="compositionally biased region" description="Polar residues" evidence="1">
    <location>
        <begin position="132"/>
        <end position="155"/>
    </location>
</feature>
<comment type="caution">
    <text evidence="2">The sequence shown here is derived from an EMBL/GenBank/DDBJ whole genome shotgun (WGS) entry which is preliminary data.</text>
</comment>
<feature type="region of interest" description="Disordered" evidence="1">
    <location>
        <begin position="118"/>
        <end position="155"/>
    </location>
</feature>
<proteinExistence type="predicted"/>
<dbReference type="Proteomes" id="UP001287286">
    <property type="component" value="Unassembled WGS sequence"/>
</dbReference>
<gene>
    <name evidence="2" type="ORF">Purlil1_11680</name>
</gene>
<dbReference type="EMBL" id="JAWRVI010000074">
    <property type="protein sequence ID" value="KAK4081419.1"/>
    <property type="molecule type" value="Genomic_DNA"/>
</dbReference>
<reference evidence="2 3" key="1">
    <citation type="journal article" date="2024" name="Microbiol. Resour. Announc.">
        <title>Genome annotations for the ascomycete fungi Trichoderma harzianum, Trichoderma aggressivum, and Purpureocillium lilacinum.</title>
        <authorList>
            <person name="Beijen E.P.W."/>
            <person name="Ohm R.A."/>
        </authorList>
    </citation>
    <scope>NUCLEOTIDE SEQUENCE [LARGE SCALE GENOMIC DNA]</scope>
    <source>
        <strain evidence="2 3">CBS 150709</strain>
    </source>
</reference>
<organism evidence="2 3">
    <name type="scientific">Purpureocillium lilacinum</name>
    <name type="common">Paecilomyces lilacinus</name>
    <dbReference type="NCBI Taxonomy" id="33203"/>
    <lineage>
        <taxon>Eukaryota</taxon>
        <taxon>Fungi</taxon>
        <taxon>Dikarya</taxon>
        <taxon>Ascomycota</taxon>
        <taxon>Pezizomycotina</taxon>
        <taxon>Sordariomycetes</taxon>
        <taxon>Hypocreomycetidae</taxon>
        <taxon>Hypocreales</taxon>
        <taxon>Ophiocordycipitaceae</taxon>
        <taxon>Purpureocillium</taxon>
    </lineage>
</organism>
<name>A0ABR0BJD6_PURLI</name>
<accession>A0ABR0BJD6</accession>